<evidence type="ECO:0008006" key="5">
    <source>
        <dbReference type="Google" id="ProtNLM"/>
    </source>
</evidence>
<feature type="compositionally biased region" description="Low complexity" evidence="1">
    <location>
        <begin position="146"/>
        <end position="157"/>
    </location>
</feature>
<evidence type="ECO:0000313" key="4">
    <source>
        <dbReference type="Proteomes" id="UP001303473"/>
    </source>
</evidence>
<dbReference type="EMBL" id="MU853756">
    <property type="protein sequence ID" value="KAK3945147.1"/>
    <property type="molecule type" value="Genomic_DNA"/>
</dbReference>
<proteinExistence type="predicted"/>
<feature type="transmembrane region" description="Helical" evidence="2">
    <location>
        <begin position="77"/>
        <end position="102"/>
    </location>
</feature>
<keyword evidence="2" id="KW-1133">Transmembrane helix</keyword>
<organism evidence="3 4">
    <name type="scientific">Diplogelasinospora grovesii</name>
    <dbReference type="NCBI Taxonomy" id="303347"/>
    <lineage>
        <taxon>Eukaryota</taxon>
        <taxon>Fungi</taxon>
        <taxon>Dikarya</taxon>
        <taxon>Ascomycota</taxon>
        <taxon>Pezizomycotina</taxon>
        <taxon>Sordariomycetes</taxon>
        <taxon>Sordariomycetidae</taxon>
        <taxon>Sordariales</taxon>
        <taxon>Diplogelasinosporaceae</taxon>
        <taxon>Diplogelasinospora</taxon>
    </lineage>
</organism>
<name>A0AAN6NK97_9PEZI</name>
<dbReference type="PANTHER" id="PTHR28002">
    <property type="entry name" value="MIOREX COMPLEX COMPONENT 11"/>
    <property type="match status" value="1"/>
</dbReference>
<protein>
    <recommendedName>
        <fullName evidence="5">Mitochondrial seryl-tRNA synthetase</fullName>
    </recommendedName>
</protein>
<dbReference type="AlphaFoldDB" id="A0AAN6NK97"/>
<evidence type="ECO:0000256" key="2">
    <source>
        <dbReference type="SAM" id="Phobius"/>
    </source>
</evidence>
<keyword evidence="2" id="KW-0472">Membrane</keyword>
<evidence type="ECO:0000313" key="3">
    <source>
        <dbReference type="EMBL" id="KAK3945147.1"/>
    </source>
</evidence>
<feature type="transmembrane region" description="Helical" evidence="2">
    <location>
        <begin position="197"/>
        <end position="218"/>
    </location>
</feature>
<sequence>MRLLQSLLRVRVRVRTSISIPRWTLQFRMPRAIIKRHYSTAKDDDKTLSRAERIFSRLPTWTRRYTSRLRDAPVSHVVAFLILHEITAVVPLFALAGFFHYYTDVTNNAVVRYTMDNYGGYVREGVGRFERYFKRKGWFGFQPDHNNNANEQPPNQAGQTPQNGGDEVLQHWTSDRKVDGKYKVVLEVALAYALTKAFLPVRIVGSVWATPWFASVLVRLRHIVKR</sequence>
<feature type="region of interest" description="Disordered" evidence="1">
    <location>
        <begin position="144"/>
        <end position="167"/>
    </location>
</feature>
<keyword evidence="4" id="KW-1185">Reference proteome</keyword>
<comment type="caution">
    <text evidence="3">The sequence shown here is derived from an EMBL/GenBank/DDBJ whole genome shotgun (WGS) entry which is preliminary data.</text>
</comment>
<gene>
    <name evidence="3" type="ORF">QBC46DRAFT_372897</name>
</gene>
<accession>A0AAN6NK97</accession>
<evidence type="ECO:0000256" key="1">
    <source>
        <dbReference type="SAM" id="MobiDB-lite"/>
    </source>
</evidence>
<dbReference type="PANTHER" id="PTHR28002:SF1">
    <property type="entry name" value="MIOREX COMPLEX COMPONENT 11"/>
    <property type="match status" value="1"/>
</dbReference>
<dbReference type="Proteomes" id="UP001303473">
    <property type="component" value="Unassembled WGS sequence"/>
</dbReference>
<keyword evidence="2" id="KW-0812">Transmembrane</keyword>
<dbReference type="GO" id="GO:0005739">
    <property type="term" value="C:mitochondrion"/>
    <property type="evidence" value="ECO:0007669"/>
    <property type="project" value="TreeGrafter"/>
</dbReference>
<dbReference type="Pfam" id="PF10306">
    <property type="entry name" value="FLILHELTA"/>
    <property type="match status" value="1"/>
</dbReference>
<dbReference type="InterPro" id="IPR018811">
    <property type="entry name" value="MRX11"/>
</dbReference>
<reference evidence="4" key="1">
    <citation type="journal article" date="2023" name="Mol. Phylogenet. Evol.">
        <title>Genome-scale phylogeny and comparative genomics of the fungal order Sordariales.</title>
        <authorList>
            <person name="Hensen N."/>
            <person name="Bonometti L."/>
            <person name="Westerberg I."/>
            <person name="Brannstrom I.O."/>
            <person name="Guillou S."/>
            <person name="Cros-Aarteil S."/>
            <person name="Calhoun S."/>
            <person name="Haridas S."/>
            <person name="Kuo A."/>
            <person name="Mondo S."/>
            <person name="Pangilinan J."/>
            <person name="Riley R."/>
            <person name="LaButti K."/>
            <person name="Andreopoulos B."/>
            <person name="Lipzen A."/>
            <person name="Chen C."/>
            <person name="Yan M."/>
            <person name="Daum C."/>
            <person name="Ng V."/>
            <person name="Clum A."/>
            <person name="Steindorff A."/>
            <person name="Ohm R.A."/>
            <person name="Martin F."/>
            <person name="Silar P."/>
            <person name="Natvig D.O."/>
            <person name="Lalanne C."/>
            <person name="Gautier V."/>
            <person name="Ament-Velasquez S.L."/>
            <person name="Kruys A."/>
            <person name="Hutchinson M.I."/>
            <person name="Powell A.J."/>
            <person name="Barry K."/>
            <person name="Miller A.N."/>
            <person name="Grigoriev I.V."/>
            <person name="Debuchy R."/>
            <person name="Gladieux P."/>
            <person name="Hiltunen Thoren M."/>
            <person name="Johannesson H."/>
        </authorList>
    </citation>
    <scope>NUCLEOTIDE SEQUENCE [LARGE SCALE GENOMIC DNA]</scope>
    <source>
        <strain evidence="4">CBS 340.73</strain>
    </source>
</reference>